<proteinExistence type="predicted"/>
<name>X1N0E0_9ZZZZ</name>
<dbReference type="AlphaFoldDB" id="X1N0E0"/>
<organism evidence="1">
    <name type="scientific">marine sediment metagenome</name>
    <dbReference type="NCBI Taxonomy" id="412755"/>
    <lineage>
        <taxon>unclassified sequences</taxon>
        <taxon>metagenomes</taxon>
        <taxon>ecological metagenomes</taxon>
    </lineage>
</organism>
<reference evidence="1" key="1">
    <citation type="journal article" date="2014" name="Front. Microbiol.">
        <title>High frequency of phylogenetically diverse reductive dehalogenase-homologous genes in deep subseafloor sedimentary metagenomes.</title>
        <authorList>
            <person name="Kawai M."/>
            <person name="Futagami T."/>
            <person name="Toyoda A."/>
            <person name="Takaki Y."/>
            <person name="Nishi S."/>
            <person name="Hori S."/>
            <person name="Arai W."/>
            <person name="Tsubouchi T."/>
            <person name="Morono Y."/>
            <person name="Uchiyama I."/>
            <person name="Ito T."/>
            <person name="Fujiyama A."/>
            <person name="Inagaki F."/>
            <person name="Takami H."/>
        </authorList>
    </citation>
    <scope>NUCLEOTIDE SEQUENCE</scope>
    <source>
        <strain evidence="1">Expedition CK06-06</strain>
    </source>
</reference>
<gene>
    <name evidence="1" type="ORF">S06H3_44170</name>
</gene>
<feature type="non-terminal residue" evidence="1">
    <location>
        <position position="261"/>
    </location>
</feature>
<feature type="non-terminal residue" evidence="1">
    <location>
        <position position="1"/>
    </location>
</feature>
<dbReference type="EMBL" id="BARV01027456">
    <property type="protein sequence ID" value="GAI37462.1"/>
    <property type="molecule type" value="Genomic_DNA"/>
</dbReference>
<protein>
    <submittedName>
        <fullName evidence="1">Uncharacterized protein</fullName>
    </submittedName>
</protein>
<comment type="caution">
    <text evidence="1">The sequence shown here is derived from an EMBL/GenBank/DDBJ whole genome shotgun (WGS) entry which is preliminary data.</text>
</comment>
<evidence type="ECO:0000313" key="1">
    <source>
        <dbReference type="EMBL" id="GAI37462.1"/>
    </source>
</evidence>
<accession>X1N0E0</accession>
<sequence length="261" mass="31072">LTPLFSYQWARFCSHGLKVACTELSIPTCKGWEVRIFNGGIYCGLHVVRDQKEIAQREVKFRQALRPWIEDFDHLWNDYKKELLSIYAKLKELDVDHATNLQLYHHNYDLMEAYMRMWEIHFIGMYTSFNTWLLLEALTKERFGLSDQDAEFQDMMRGFDNKIYQMDKKLWEFGQLALEMKLAGIFKENKPPAILTKLKQSKKGQEWLQKFMDYLTTDDIGGWRMQRFTDFNEPYWLEDPATPIGLVKDNIMRGTSYDLEA</sequence>